<organism evidence="4 5">
    <name type="scientific">Russula ochroleuca</name>
    <dbReference type="NCBI Taxonomy" id="152965"/>
    <lineage>
        <taxon>Eukaryota</taxon>
        <taxon>Fungi</taxon>
        <taxon>Dikarya</taxon>
        <taxon>Basidiomycota</taxon>
        <taxon>Agaricomycotina</taxon>
        <taxon>Agaricomycetes</taxon>
        <taxon>Russulales</taxon>
        <taxon>Russulaceae</taxon>
        <taxon>Russula</taxon>
    </lineage>
</organism>
<dbReference type="GO" id="GO:0016829">
    <property type="term" value="F:lyase activity"/>
    <property type="evidence" value="ECO:0007669"/>
    <property type="project" value="UniProtKB-KW"/>
</dbReference>
<dbReference type="GO" id="GO:0006635">
    <property type="term" value="P:fatty acid beta-oxidation"/>
    <property type="evidence" value="ECO:0007669"/>
    <property type="project" value="TreeGrafter"/>
</dbReference>
<evidence type="ECO:0000313" key="4">
    <source>
        <dbReference type="EMBL" id="KAF8484812.1"/>
    </source>
</evidence>
<evidence type="ECO:0000256" key="2">
    <source>
        <dbReference type="ARBA" id="ARBA00023239"/>
    </source>
</evidence>
<name>A0A9P5N2N7_9AGAM</name>
<dbReference type="PANTHER" id="PTHR11941">
    <property type="entry name" value="ENOYL-COA HYDRATASE-RELATED"/>
    <property type="match status" value="1"/>
</dbReference>
<sequence>MSLINTLHVSLRAAKRHTITTRRFISAVNTHEAFLQSLPSHPGITTLSLNRPHAKNAISLQLLKQLADCLDTVRFDNSVRVLVLNSSTPGSFCSGADLAERRTMTKGQVSKFLTDLRAALGKLESLPMPTIAAIDGPALGGGLELALACDLRVAGHSVTKIGLPETTLGIIPGAGGTQRATRILGLSRAKDLIFTGRSLTAAQAEELGLVDYVSEKGTTAIERALSLAEKIAANAPMALRSAKLAISRAPELSLESGKLHPQTLFLSCSRSFAGLDFERAAYEPLLESRDRVEALQAFKEKRKPVFNGE</sequence>
<dbReference type="Proteomes" id="UP000759537">
    <property type="component" value="Unassembled WGS sequence"/>
</dbReference>
<accession>A0A9P5N2N7</accession>
<dbReference type="InterPro" id="IPR018376">
    <property type="entry name" value="Enoyl-CoA_hyd/isom_CS"/>
</dbReference>
<dbReference type="PANTHER" id="PTHR11941:SF171">
    <property type="entry name" value="SD19268P"/>
    <property type="match status" value="1"/>
</dbReference>
<dbReference type="OrthoDB" id="410701at2759"/>
<dbReference type="FunFam" id="3.90.226.10:FF:000009">
    <property type="entry name" value="Carnitinyl-CoA dehydratase"/>
    <property type="match status" value="1"/>
</dbReference>
<reference evidence="4" key="2">
    <citation type="journal article" date="2020" name="Nat. Commun.">
        <title>Large-scale genome sequencing of mycorrhizal fungi provides insights into the early evolution of symbiotic traits.</title>
        <authorList>
            <person name="Miyauchi S."/>
            <person name="Kiss E."/>
            <person name="Kuo A."/>
            <person name="Drula E."/>
            <person name="Kohler A."/>
            <person name="Sanchez-Garcia M."/>
            <person name="Morin E."/>
            <person name="Andreopoulos B."/>
            <person name="Barry K.W."/>
            <person name="Bonito G."/>
            <person name="Buee M."/>
            <person name="Carver A."/>
            <person name="Chen C."/>
            <person name="Cichocki N."/>
            <person name="Clum A."/>
            <person name="Culley D."/>
            <person name="Crous P.W."/>
            <person name="Fauchery L."/>
            <person name="Girlanda M."/>
            <person name="Hayes R.D."/>
            <person name="Keri Z."/>
            <person name="LaButti K."/>
            <person name="Lipzen A."/>
            <person name="Lombard V."/>
            <person name="Magnuson J."/>
            <person name="Maillard F."/>
            <person name="Murat C."/>
            <person name="Nolan M."/>
            <person name="Ohm R.A."/>
            <person name="Pangilinan J."/>
            <person name="Pereira M.F."/>
            <person name="Perotto S."/>
            <person name="Peter M."/>
            <person name="Pfister S."/>
            <person name="Riley R."/>
            <person name="Sitrit Y."/>
            <person name="Stielow J.B."/>
            <person name="Szollosi G."/>
            <person name="Zifcakova L."/>
            <person name="Stursova M."/>
            <person name="Spatafora J.W."/>
            <person name="Tedersoo L."/>
            <person name="Vaario L.M."/>
            <person name="Yamada A."/>
            <person name="Yan M."/>
            <person name="Wang P."/>
            <person name="Xu J."/>
            <person name="Bruns T."/>
            <person name="Baldrian P."/>
            <person name="Vilgalys R."/>
            <person name="Dunand C."/>
            <person name="Henrissat B."/>
            <person name="Grigoriev I.V."/>
            <person name="Hibbett D."/>
            <person name="Nagy L.G."/>
            <person name="Martin F.M."/>
        </authorList>
    </citation>
    <scope>NUCLEOTIDE SEQUENCE</scope>
    <source>
        <strain evidence="4">Prilba</strain>
    </source>
</reference>
<dbReference type="CDD" id="cd06558">
    <property type="entry name" value="crotonase-like"/>
    <property type="match status" value="1"/>
</dbReference>
<keyword evidence="2" id="KW-0456">Lyase</keyword>
<protein>
    <submittedName>
        <fullName evidence="4">Enoyl-CoA hydratase</fullName>
    </submittedName>
</protein>
<reference evidence="4" key="1">
    <citation type="submission" date="2019-10" db="EMBL/GenBank/DDBJ databases">
        <authorList>
            <consortium name="DOE Joint Genome Institute"/>
            <person name="Kuo A."/>
            <person name="Miyauchi S."/>
            <person name="Kiss E."/>
            <person name="Drula E."/>
            <person name="Kohler A."/>
            <person name="Sanchez-Garcia M."/>
            <person name="Andreopoulos B."/>
            <person name="Barry K.W."/>
            <person name="Bonito G."/>
            <person name="Buee M."/>
            <person name="Carver A."/>
            <person name="Chen C."/>
            <person name="Cichocki N."/>
            <person name="Clum A."/>
            <person name="Culley D."/>
            <person name="Crous P.W."/>
            <person name="Fauchery L."/>
            <person name="Girlanda M."/>
            <person name="Hayes R."/>
            <person name="Keri Z."/>
            <person name="LaButti K."/>
            <person name="Lipzen A."/>
            <person name="Lombard V."/>
            <person name="Magnuson J."/>
            <person name="Maillard F."/>
            <person name="Morin E."/>
            <person name="Murat C."/>
            <person name="Nolan M."/>
            <person name="Ohm R."/>
            <person name="Pangilinan J."/>
            <person name="Pereira M."/>
            <person name="Perotto S."/>
            <person name="Peter M."/>
            <person name="Riley R."/>
            <person name="Sitrit Y."/>
            <person name="Stielow B."/>
            <person name="Szollosi G."/>
            <person name="Zifcakova L."/>
            <person name="Stursova M."/>
            <person name="Spatafora J.W."/>
            <person name="Tedersoo L."/>
            <person name="Vaario L.-M."/>
            <person name="Yamada A."/>
            <person name="Yan M."/>
            <person name="Wang P."/>
            <person name="Xu J."/>
            <person name="Bruns T."/>
            <person name="Baldrian P."/>
            <person name="Vilgalys R."/>
            <person name="Henrissat B."/>
            <person name="Grigoriev I.V."/>
            <person name="Hibbett D."/>
            <person name="Nagy L.G."/>
            <person name="Martin F.M."/>
        </authorList>
    </citation>
    <scope>NUCLEOTIDE SEQUENCE</scope>
    <source>
        <strain evidence="4">Prilba</strain>
    </source>
</reference>
<dbReference type="InterPro" id="IPR014748">
    <property type="entry name" value="Enoyl-CoA_hydra_C"/>
</dbReference>
<gene>
    <name evidence="4" type="ORF">DFH94DRAFT_249618</name>
</gene>
<dbReference type="Gene3D" id="3.90.226.10">
    <property type="entry name" value="2-enoyl-CoA Hydratase, Chain A, domain 1"/>
    <property type="match status" value="1"/>
</dbReference>
<dbReference type="EMBL" id="WHVB01000003">
    <property type="protein sequence ID" value="KAF8484812.1"/>
    <property type="molecule type" value="Genomic_DNA"/>
</dbReference>
<evidence type="ECO:0000313" key="5">
    <source>
        <dbReference type="Proteomes" id="UP000759537"/>
    </source>
</evidence>
<proteinExistence type="inferred from homology"/>
<dbReference type="InterPro" id="IPR001753">
    <property type="entry name" value="Enoyl-CoA_hydra/iso"/>
</dbReference>
<evidence type="ECO:0000256" key="3">
    <source>
        <dbReference type="RuleBase" id="RU003707"/>
    </source>
</evidence>
<dbReference type="AlphaFoldDB" id="A0A9P5N2N7"/>
<dbReference type="PROSITE" id="PS00166">
    <property type="entry name" value="ENOYL_COA_HYDRATASE"/>
    <property type="match status" value="1"/>
</dbReference>
<evidence type="ECO:0000256" key="1">
    <source>
        <dbReference type="ARBA" id="ARBA00005254"/>
    </source>
</evidence>
<keyword evidence="5" id="KW-1185">Reference proteome</keyword>
<dbReference type="Gene3D" id="1.10.12.10">
    <property type="entry name" value="Lyase 2-enoyl-coa Hydratase, Chain A, domain 2"/>
    <property type="match status" value="1"/>
</dbReference>
<comment type="similarity">
    <text evidence="1 3">Belongs to the enoyl-CoA hydratase/isomerase family.</text>
</comment>
<dbReference type="GO" id="GO:0005739">
    <property type="term" value="C:mitochondrion"/>
    <property type="evidence" value="ECO:0007669"/>
    <property type="project" value="TreeGrafter"/>
</dbReference>
<dbReference type="InterPro" id="IPR029045">
    <property type="entry name" value="ClpP/crotonase-like_dom_sf"/>
</dbReference>
<dbReference type="Pfam" id="PF00378">
    <property type="entry name" value="ECH_1"/>
    <property type="match status" value="1"/>
</dbReference>
<dbReference type="SUPFAM" id="SSF52096">
    <property type="entry name" value="ClpP/crotonase"/>
    <property type="match status" value="1"/>
</dbReference>
<comment type="caution">
    <text evidence="4">The sequence shown here is derived from an EMBL/GenBank/DDBJ whole genome shotgun (WGS) entry which is preliminary data.</text>
</comment>